<name>A0A346Y6N3_9ACTN</name>
<organism evidence="1 2">
    <name type="scientific">Euzebya pacifica</name>
    <dbReference type="NCBI Taxonomy" id="1608957"/>
    <lineage>
        <taxon>Bacteria</taxon>
        <taxon>Bacillati</taxon>
        <taxon>Actinomycetota</taxon>
        <taxon>Nitriliruptoria</taxon>
        <taxon>Euzebyales</taxon>
    </lineage>
</organism>
<dbReference type="KEGG" id="euz:DVS28_b0360"/>
<protein>
    <submittedName>
        <fullName evidence="1">Uncharacterized protein</fullName>
    </submittedName>
</protein>
<keyword evidence="1" id="KW-0614">Plasmid</keyword>
<dbReference type="Proteomes" id="UP000264006">
    <property type="component" value="Plasmid pEDY32-46I"/>
</dbReference>
<accession>A0A346Y6N3</accession>
<sequence length="150" mass="15727">MSAGLTDDWSAVAALLDVDLTDTPVAQPISPPVAGAPRIAADTSHAMRDFGCRRDLRRLLIVIGAMTPDTDKPATGANAVSTDEVIGKVIGFNADALRNLITKAGMISNPQRVERMASAIAAASGRCDRTDPSSVTEWLRTVGAVLRGQD</sequence>
<keyword evidence="2" id="KW-1185">Reference proteome</keyword>
<dbReference type="AlphaFoldDB" id="A0A346Y6N3"/>
<dbReference type="RefSeq" id="WP_114594707.1">
    <property type="nucleotide sequence ID" value="NZ_CP031166.1"/>
</dbReference>
<dbReference type="EMBL" id="CP031166">
    <property type="protein sequence ID" value="AXV10130.1"/>
    <property type="molecule type" value="Genomic_DNA"/>
</dbReference>
<reference evidence="1 2" key="1">
    <citation type="submission" date="2018-09" db="EMBL/GenBank/DDBJ databases">
        <title>Complete genome sequence of Euzebya sp. DY32-46 isolated from seawater of Pacific Ocean.</title>
        <authorList>
            <person name="Xu L."/>
            <person name="Wu Y.-H."/>
            <person name="Xu X.-W."/>
        </authorList>
    </citation>
    <scope>NUCLEOTIDE SEQUENCE [LARGE SCALE GENOMIC DNA]</scope>
    <source>
        <strain evidence="1 2">DY32-46</strain>
        <plasmid evidence="2">pedy32-46i</plasmid>
    </source>
</reference>
<evidence type="ECO:0000313" key="2">
    <source>
        <dbReference type="Proteomes" id="UP000264006"/>
    </source>
</evidence>
<geneLocation type="plasmid" evidence="2">
    <name>pedy32-46i</name>
</geneLocation>
<evidence type="ECO:0000313" key="1">
    <source>
        <dbReference type="EMBL" id="AXV10130.1"/>
    </source>
</evidence>
<proteinExistence type="predicted"/>
<gene>
    <name evidence="1" type="ORF">DVS28_b0360</name>
</gene>